<evidence type="ECO:0000313" key="1">
    <source>
        <dbReference type="EMBL" id="GLD57020.1"/>
    </source>
</evidence>
<gene>
    <name evidence="1" type="ORF">AKAME5_002869600</name>
</gene>
<protein>
    <submittedName>
        <fullName evidence="1">Uncharacterized protein</fullName>
    </submittedName>
</protein>
<reference evidence="1" key="1">
    <citation type="submission" date="2022-08" db="EMBL/GenBank/DDBJ databases">
        <title>Genome sequencing of akame (Lates japonicus).</title>
        <authorList>
            <person name="Hashiguchi Y."/>
            <person name="Takahashi H."/>
        </authorList>
    </citation>
    <scope>NUCLEOTIDE SEQUENCE</scope>
    <source>
        <strain evidence="1">Kochi</strain>
    </source>
</reference>
<proteinExistence type="predicted"/>
<dbReference type="AlphaFoldDB" id="A0AAD3MP32"/>
<keyword evidence="2" id="KW-1185">Reference proteome</keyword>
<name>A0AAD3MP32_LATJO</name>
<sequence length="105" mass="11578">MPTLTSAVQDTEGAERDLYDGKRLPLAQLPVKQLLLAVPACMKEVSRYWSNLFNSKLPTKGYSKLEMHGMGELGLAEPPVVEPSVAYYLHPKPSLSLSLQQHLSA</sequence>
<organism evidence="1 2">
    <name type="scientific">Lates japonicus</name>
    <name type="common">Japanese lates</name>
    <dbReference type="NCBI Taxonomy" id="270547"/>
    <lineage>
        <taxon>Eukaryota</taxon>
        <taxon>Metazoa</taxon>
        <taxon>Chordata</taxon>
        <taxon>Craniata</taxon>
        <taxon>Vertebrata</taxon>
        <taxon>Euteleostomi</taxon>
        <taxon>Actinopterygii</taxon>
        <taxon>Neopterygii</taxon>
        <taxon>Teleostei</taxon>
        <taxon>Neoteleostei</taxon>
        <taxon>Acanthomorphata</taxon>
        <taxon>Carangaria</taxon>
        <taxon>Carangaria incertae sedis</taxon>
        <taxon>Centropomidae</taxon>
        <taxon>Lates</taxon>
    </lineage>
</organism>
<dbReference type="EMBL" id="BRZM01004417">
    <property type="protein sequence ID" value="GLD57020.1"/>
    <property type="molecule type" value="Genomic_DNA"/>
</dbReference>
<comment type="caution">
    <text evidence="1">The sequence shown here is derived from an EMBL/GenBank/DDBJ whole genome shotgun (WGS) entry which is preliminary data.</text>
</comment>
<dbReference type="Proteomes" id="UP001279410">
    <property type="component" value="Unassembled WGS sequence"/>
</dbReference>
<accession>A0AAD3MP32</accession>
<evidence type="ECO:0000313" key="2">
    <source>
        <dbReference type="Proteomes" id="UP001279410"/>
    </source>
</evidence>